<evidence type="ECO:0000313" key="2">
    <source>
        <dbReference type="EMBL" id="GLD74462.1"/>
    </source>
</evidence>
<evidence type="ECO:0000256" key="1">
    <source>
        <dbReference type="SAM" id="MobiDB-lite"/>
    </source>
</evidence>
<dbReference type="Gene3D" id="2.170.270.10">
    <property type="entry name" value="SET domain"/>
    <property type="match status" value="1"/>
</dbReference>
<dbReference type="EMBL" id="BRZM01002241">
    <property type="protein sequence ID" value="GLD74462.1"/>
    <property type="molecule type" value="Genomic_DNA"/>
</dbReference>
<dbReference type="AlphaFoldDB" id="A0AAD3RN13"/>
<gene>
    <name evidence="2" type="ORF">AKAME5_002579100</name>
</gene>
<organism evidence="2 3">
    <name type="scientific">Lates japonicus</name>
    <name type="common">Japanese lates</name>
    <dbReference type="NCBI Taxonomy" id="270547"/>
    <lineage>
        <taxon>Eukaryota</taxon>
        <taxon>Metazoa</taxon>
        <taxon>Chordata</taxon>
        <taxon>Craniata</taxon>
        <taxon>Vertebrata</taxon>
        <taxon>Euteleostomi</taxon>
        <taxon>Actinopterygii</taxon>
        <taxon>Neopterygii</taxon>
        <taxon>Teleostei</taxon>
        <taxon>Neoteleostei</taxon>
        <taxon>Acanthomorphata</taxon>
        <taxon>Carangaria</taxon>
        <taxon>Carangaria incertae sedis</taxon>
        <taxon>Centropomidae</taxon>
        <taxon>Lates</taxon>
    </lineage>
</organism>
<feature type="region of interest" description="Disordered" evidence="1">
    <location>
        <begin position="51"/>
        <end position="81"/>
    </location>
</feature>
<dbReference type="PANTHER" id="PTHR46307:SF2">
    <property type="entry name" value="HISTONE-LYSINE N-METHYLTRANSFERASE EHMT1"/>
    <property type="match status" value="1"/>
</dbReference>
<name>A0AAD3RN13_LATJO</name>
<comment type="caution">
    <text evidence="2">The sequence shown here is derived from an EMBL/GenBank/DDBJ whole genome shotgun (WGS) entry which is preliminary data.</text>
</comment>
<protein>
    <submittedName>
        <fullName evidence="2">Histone-lysine N-methyltransferase EHMT1-like isoform X1</fullName>
    </submittedName>
</protein>
<keyword evidence="3" id="KW-1185">Reference proteome</keyword>
<reference evidence="2" key="1">
    <citation type="submission" date="2022-08" db="EMBL/GenBank/DDBJ databases">
        <title>Genome sequencing of akame (Lates japonicus).</title>
        <authorList>
            <person name="Hashiguchi Y."/>
            <person name="Takahashi H."/>
        </authorList>
    </citation>
    <scope>NUCLEOTIDE SEQUENCE</scope>
    <source>
        <strain evidence="2">Kochi</strain>
    </source>
</reference>
<dbReference type="GO" id="GO:0046974">
    <property type="term" value="F:histone H3K9 methyltransferase activity"/>
    <property type="evidence" value="ECO:0007669"/>
    <property type="project" value="TreeGrafter"/>
</dbReference>
<evidence type="ECO:0000313" key="3">
    <source>
        <dbReference type="Proteomes" id="UP001279410"/>
    </source>
</evidence>
<dbReference type="InterPro" id="IPR046341">
    <property type="entry name" value="SET_dom_sf"/>
</dbReference>
<feature type="compositionally biased region" description="Polar residues" evidence="1">
    <location>
        <begin position="54"/>
        <end position="64"/>
    </location>
</feature>
<sequence length="81" mass="8704">MKQSGTFLQSYSVSPSPLRFNYGDHFWEVKSKLFSCECGSSKCKYSAAAMASLQADSTPEDQQQPSASPDTSSSNSPPSPS</sequence>
<dbReference type="GO" id="GO:0005634">
    <property type="term" value="C:nucleus"/>
    <property type="evidence" value="ECO:0007669"/>
    <property type="project" value="TreeGrafter"/>
</dbReference>
<dbReference type="InterPro" id="IPR043550">
    <property type="entry name" value="EHMT1/EHMT2"/>
</dbReference>
<dbReference type="PANTHER" id="PTHR46307">
    <property type="entry name" value="G9A, ISOFORM B"/>
    <property type="match status" value="1"/>
</dbReference>
<dbReference type="GO" id="GO:0000122">
    <property type="term" value="P:negative regulation of transcription by RNA polymerase II"/>
    <property type="evidence" value="ECO:0007669"/>
    <property type="project" value="TreeGrafter"/>
</dbReference>
<dbReference type="Proteomes" id="UP001279410">
    <property type="component" value="Unassembled WGS sequence"/>
</dbReference>
<dbReference type="GO" id="GO:0002039">
    <property type="term" value="F:p53 binding"/>
    <property type="evidence" value="ECO:0007669"/>
    <property type="project" value="InterPro"/>
</dbReference>
<feature type="compositionally biased region" description="Low complexity" evidence="1">
    <location>
        <begin position="65"/>
        <end position="81"/>
    </location>
</feature>
<dbReference type="GO" id="GO:0000785">
    <property type="term" value="C:chromatin"/>
    <property type="evidence" value="ECO:0007669"/>
    <property type="project" value="TreeGrafter"/>
</dbReference>
<proteinExistence type="predicted"/>
<accession>A0AAD3RN13</accession>